<dbReference type="GO" id="GO:0005640">
    <property type="term" value="C:nuclear outer membrane"/>
    <property type="evidence" value="ECO:0007669"/>
    <property type="project" value="UniProtKB-SubCell"/>
</dbReference>
<reference evidence="12" key="1">
    <citation type="journal article" date="2023" name="Mol. Biol. Evol.">
        <title>Third-Generation Sequencing Reveals the Adaptive Role of the Epigenome in Three Deep-Sea Polychaetes.</title>
        <authorList>
            <person name="Perez M."/>
            <person name="Aroh O."/>
            <person name="Sun Y."/>
            <person name="Lan Y."/>
            <person name="Juniper S.K."/>
            <person name="Young C.R."/>
            <person name="Angers B."/>
            <person name="Qian P.Y."/>
        </authorList>
    </citation>
    <scope>NUCLEOTIDE SEQUENCE</scope>
    <source>
        <strain evidence="12">R07B-5</strain>
    </source>
</reference>
<dbReference type="PANTHER" id="PTHR10868">
    <property type="entry name" value="SIGMA 1-TYPE OPIOID RECEPTOR-RELATED"/>
    <property type="match status" value="1"/>
</dbReference>
<dbReference type="PANTHER" id="PTHR10868:SF1">
    <property type="entry name" value="SIGMA NON-OPIOID INTRACELLULAR RECEPTOR 1"/>
    <property type="match status" value="1"/>
</dbReference>
<evidence type="ECO:0000256" key="5">
    <source>
        <dbReference type="ARBA" id="ARBA00020208"/>
    </source>
</evidence>
<evidence type="ECO:0000256" key="2">
    <source>
        <dbReference type="ARBA" id="ARBA00004586"/>
    </source>
</evidence>
<feature type="transmembrane region" description="Helical" evidence="11">
    <location>
        <begin position="6"/>
        <end position="26"/>
    </location>
</feature>
<evidence type="ECO:0000256" key="9">
    <source>
        <dbReference type="ARBA" id="ARBA00023136"/>
    </source>
</evidence>
<evidence type="ECO:0000256" key="8">
    <source>
        <dbReference type="ARBA" id="ARBA00022989"/>
    </source>
</evidence>
<evidence type="ECO:0000256" key="4">
    <source>
        <dbReference type="ARBA" id="ARBA00007141"/>
    </source>
</evidence>
<dbReference type="AlphaFoldDB" id="A0AAD9NFX5"/>
<sequence>MFLINFSFVKTALILAISIFLINLWLSSKGYLFTEESIAAVARKHAAQFKEKVDAPTVEAAYKRIHAELVKKYPGHILPKKDLQWMFVNAGGWMGSMCMLHASLTEYVLFFGVALDTSGHSGRYWANISDTLLTGEFNQWKEGELKMNSFHAGDTVFHAWGEATSVNFKAGTWMVEYGRGFIPSTLGFALADTFFSTLDFVNLYYILRIYTKALLLEAKFFLTIGVDSIAEYL</sequence>
<evidence type="ECO:0000256" key="11">
    <source>
        <dbReference type="RuleBase" id="RU368083"/>
    </source>
</evidence>
<protein>
    <recommendedName>
        <fullName evidence="5">Sigma non-opioid intracellular receptor 1</fullName>
    </recommendedName>
    <alternativeName>
        <fullName evidence="10">Sigma 1-type opioid receptor</fullName>
    </alternativeName>
</protein>
<evidence type="ECO:0000256" key="6">
    <source>
        <dbReference type="ARBA" id="ARBA00022692"/>
    </source>
</evidence>
<organism evidence="12 13">
    <name type="scientific">Ridgeia piscesae</name>
    <name type="common">Tubeworm</name>
    <dbReference type="NCBI Taxonomy" id="27915"/>
    <lineage>
        <taxon>Eukaryota</taxon>
        <taxon>Metazoa</taxon>
        <taxon>Spiralia</taxon>
        <taxon>Lophotrochozoa</taxon>
        <taxon>Annelida</taxon>
        <taxon>Polychaeta</taxon>
        <taxon>Sedentaria</taxon>
        <taxon>Canalipalpata</taxon>
        <taxon>Sabellida</taxon>
        <taxon>Siboglinidae</taxon>
        <taxon>Ridgeia</taxon>
    </lineage>
</organism>
<evidence type="ECO:0000313" key="12">
    <source>
        <dbReference type="EMBL" id="KAK2168580.1"/>
    </source>
</evidence>
<dbReference type="EMBL" id="JAODUO010001224">
    <property type="protein sequence ID" value="KAK2168580.1"/>
    <property type="molecule type" value="Genomic_DNA"/>
</dbReference>
<accession>A0AAD9NFX5</accession>
<proteinExistence type="inferred from homology"/>
<evidence type="ECO:0000256" key="7">
    <source>
        <dbReference type="ARBA" id="ARBA00022824"/>
    </source>
</evidence>
<keyword evidence="9 11" id="KW-0472">Membrane</keyword>
<dbReference type="GO" id="GO:0005637">
    <property type="term" value="C:nuclear inner membrane"/>
    <property type="evidence" value="ECO:0007669"/>
    <property type="project" value="UniProtKB-SubCell"/>
</dbReference>
<comment type="caution">
    <text evidence="12">The sequence shown here is derived from an EMBL/GenBank/DDBJ whole genome shotgun (WGS) entry which is preliminary data.</text>
</comment>
<dbReference type="Pfam" id="PF04622">
    <property type="entry name" value="ERG2_Sigma1R"/>
    <property type="match status" value="1"/>
</dbReference>
<keyword evidence="8 11" id="KW-1133">Transmembrane helix</keyword>
<evidence type="ECO:0000256" key="3">
    <source>
        <dbReference type="ARBA" id="ARBA00004649"/>
    </source>
</evidence>
<evidence type="ECO:0000256" key="1">
    <source>
        <dbReference type="ARBA" id="ARBA00004540"/>
    </source>
</evidence>
<keyword evidence="6 11" id="KW-0812">Transmembrane</keyword>
<evidence type="ECO:0000256" key="10">
    <source>
        <dbReference type="ARBA" id="ARBA00033467"/>
    </source>
</evidence>
<comment type="subcellular location">
    <subcellularLocation>
        <location evidence="2">Endoplasmic reticulum membrane</location>
    </subcellularLocation>
    <subcellularLocation>
        <location evidence="1">Nucleus inner membrane</location>
    </subcellularLocation>
    <subcellularLocation>
        <location evidence="3">Nucleus outer membrane</location>
    </subcellularLocation>
</comment>
<dbReference type="Proteomes" id="UP001209878">
    <property type="component" value="Unassembled WGS sequence"/>
</dbReference>
<keyword evidence="13" id="KW-1185">Reference proteome</keyword>
<name>A0AAD9NFX5_RIDPI</name>
<keyword evidence="7" id="KW-0256">Endoplasmic reticulum</keyword>
<evidence type="ECO:0000313" key="13">
    <source>
        <dbReference type="Proteomes" id="UP001209878"/>
    </source>
</evidence>
<comment type="similarity">
    <text evidence="4 11">Belongs to the ERG2 family.</text>
</comment>
<dbReference type="InterPro" id="IPR006716">
    <property type="entry name" value="ERG2_sigma1_rcpt-like"/>
</dbReference>
<gene>
    <name evidence="12" type="ORF">NP493_1224g00018</name>
</gene>
<dbReference type="GO" id="GO:0005789">
    <property type="term" value="C:endoplasmic reticulum membrane"/>
    <property type="evidence" value="ECO:0007669"/>
    <property type="project" value="UniProtKB-SubCell"/>
</dbReference>